<dbReference type="AGR" id="WB:WBGene00018921"/>
<dbReference type="CDD" id="cd02846">
    <property type="entry name" value="PAZ_argonaute_like"/>
    <property type="match status" value="1"/>
</dbReference>
<dbReference type="InterPro" id="IPR036397">
    <property type="entry name" value="RNaseH_sf"/>
</dbReference>
<dbReference type="ExpressionAtlas" id="A0A0U1RML5">
    <property type="expression patterns" value="baseline and differential"/>
</dbReference>
<dbReference type="CTD" id="171653"/>
<dbReference type="PANTHER" id="PTHR22891">
    <property type="entry name" value="EUKARYOTIC TRANSLATION INITIATION FACTOR 2C"/>
    <property type="match status" value="1"/>
</dbReference>
<dbReference type="OMA" id="NENKPAF"/>
<dbReference type="RefSeq" id="NP_490758.1">
    <property type="nucleotide sequence ID" value="NM_058357.4"/>
</dbReference>
<dbReference type="SMR" id="A0A0U1RML5"/>
<comment type="similarity">
    <text evidence="1">Belongs to the argonaute family.</text>
</comment>
<gene>
    <name evidence="6 8" type="primary">sago-2</name>
    <name evidence="6" type="ORF">CELE_F56A6.1</name>
    <name evidence="8" type="ORF">F56A6.1</name>
</gene>
<organism evidence="6 7">
    <name type="scientific">Caenorhabditis elegans</name>
    <dbReference type="NCBI Taxonomy" id="6239"/>
    <lineage>
        <taxon>Eukaryota</taxon>
        <taxon>Metazoa</taxon>
        <taxon>Ecdysozoa</taxon>
        <taxon>Nematoda</taxon>
        <taxon>Chromadorea</taxon>
        <taxon>Rhabditida</taxon>
        <taxon>Rhabditina</taxon>
        <taxon>Rhabditomorpha</taxon>
        <taxon>Rhabditoidea</taxon>
        <taxon>Rhabditidae</taxon>
        <taxon>Peloderinae</taxon>
        <taxon>Caenorhabditis</taxon>
    </lineage>
</organism>
<dbReference type="eggNOG" id="KOG1041">
    <property type="taxonomic scope" value="Eukaryota"/>
</dbReference>
<keyword evidence="7" id="KW-1185">Reference proteome</keyword>
<dbReference type="InterPro" id="IPR003100">
    <property type="entry name" value="PAZ_dom"/>
</dbReference>
<evidence type="ECO:0000256" key="2">
    <source>
        <dbReference type="SAM" id="Coils"/>
    </source>
</evidence>
<name>A0A0U1RML5_CAEEL</name>
<dbReference type="PaxDb" id="6239-F56A6.1a"/>
<dbReference type="InterPro" id="IPR057272">
    <property type="entry name" value="Piwi_nem"/>
</dbReference>
<dbReference type="InterPro" id="IPR036085">
    <property type="entry name" value="PAZ_dom_sf"/>
</dbReference>
<feature type="region of interest" description="Disordered" evidence="3">
    <location>
        <begin position="1"/>
        <end position="26"/>
    </location>
</feature>
<proteinExistence type="evidence at protein level"/>
<dbReference type="SMART" id="SM00950">
    <property type="entry name" value="Piwi"/>
    <property type="match status" value="1"/>
</dbReference>
<dbReference type="GO" id="GO:0005634">
    <property type="term" value="C:nucleus"/>
    <property type="evidence" value="ECO:0000318"/>
    <property type="project" value="GO_Central"/>
</dbReference>
<dbReference type="InterPro" id="IPR003165">
    <property type="entry name" value="Piwi"/>
</dbReference>
<dbReference type="OrthoDB" id="9981668at2759"/>
<dbReference type="PhylomeDB" id="A0A0U1RML5"/>
<dbReference type="InParanoid" id="A0A0U1RML5"/>
<protein>
    <submittedName>
        <fullName evidence="6">Piwi domain-containing protein</fullName>
    </submittedName>
</protein>
<dbReference type="Pfam" id="PF02170">
    <property type="entry name" value="PAZ"/>
    <property type="match status" value="1"/>
</dbReference>
<feature type="domain" description="Piwi" evidence="5">
    <location>
        <begin position="549"/>
        <end position="852"/>
    </location>
</feature>
<dbReference type="GO" id="GO:0003727">
    <property type="term" value="F:single-stranded RNA binding"/>
    <property type="evidence" value="ECO:0000318"/>
    <property type="project" value="GO_Central"/>
</dbReference>
<dbReference type="Proteomes" id="UP000001940">
    <property type="component" value="Chromosome I"/>
</dbReference>
<evidence type="ECO:0000259" key="5">
    <source>
        <dbReference type="PROSITE" id="PS50822"/>
    </source>
</evidence>
<dbReference type="GO" id="GO:0005737">
    <property type="term" value="C:cytoplasm"/>
    <property type="evidence" value="ECO:0000318"/>
    <property type="project" value="GO_Central"/>
</dbReference>
<reference evidence="6 7" key="1">
    <citation type="journal article" date="1998" name="Science">
        <title>Genome sequence of the nematode C. elegans: a platform for investigating biology.</title>
        <authorList>
            <consortium name="The C. elegans sequencing consortium"/>
            <person name="Sulson J.E."/>
            <person name="Waterston R."/>
        </authorList>
    </citation>
    <scope>NUCLEOTIDE SEQUENCE [LARGE SCALE GENOMIC DNA]</scope>
    <source>
        <strain evidence="6 7">Bristol N2</strain>
    </source>
</reference>
<dbReference type="AlphaFoldDB" id="A0A0U1RML5"/>
<dbReference type="FunCoup" id="A0A0U1RML5">
    <property type="interactions" value="41"/>
</dbReference>
<dbReference type="PROSITE" id="PS50821">
    <property type="entry name" value="PAZ"/>
    <property type="match status" value="1"/>
</dbReference>
<dbReference type="Gene3D" id="3.40.50.2300">
    <property type="match status" value="1"/>
</dbReference>
<dbReference type="GO" id="GO:0004521">
    <property type="term" value="F:RNA endonuclease activity"/>
    <property type="evidence" value="ECO:0000318"/>
    <property type="project" value="GO_Central"/>
</dbReference>
<dbReference type="EMBL" id="BX284601">
    <property type="protein sequence ID" value="CCD71915.1"/>
    <property type="molecule type" value="Genomic_DNA"/>
</dbReference>
<evidence type="ECO:0000313" key="7">
    <source>
        <dbReference type="Proteomes" id="UP000001940"/>
    </source>
</evidence>
<feature type="coiled-coil region" evidence="2">
    <location>
        <begin position="557"/>
        <end position="584"/>
    </location>
</feature>
<keyword evidence="2" id="KW-0175">Coiled coil</keyword>
<evidence type="ECO:0000259" key="4">
    <source>
        <dbReference type="PROSITE" id="PS50821"/>
    </source>
</evidence>
<dbReference type="GO" id="GO:0036464">
    <property type="term" value="C:cytoplasmic ribonucleoprotein granule"/>
    <property type="evidence" value="ECO:0000318"/>
    <property type="project" value="GO_Central"/>
</dbReference>
<dbReference type="GO" id="GO:0016442">
    <property type="term" value="C:RISC complex"/>
    <property type="evidence" value="ECO:0000318"/>
    <property type="project" value="GO_Central"/>
</dbReference>
<dbReference type="PROSITE" id="PS50822">
    <property type="entry name" value="PIWI"/>
    <property type="match status" value="1"/>
</dbReference>
<dbReference type="Gene3D" id="3.30.420.10">
    <property type="entry name" value="Ribonuclease H-like superfamily/Ribonuclease H"/>
    <property type="match status" value="1"/>
</dbReference>
<accession>A0A0U1RML5</accession>
<evidence type="ECO:0000256" key="3">
    <source>
        <dbReference type="SAM" id="MobiDB-lite"/>
    </source>
</evidence>
<evidence type="ECO:0000313" key="6">
    <source>
        <dbReference type="EMBL" id="CCD71915.1"/>
    </source>
</evidence>
<dbReference type="GO" id="GO:0035198">
    <property type="term" value="F:miRNA binding"/>
    <property type="evidence" value="ECO:0000318"/>
    <property type="project" value="GO_Central"/>
</dbReference>
<evidence type="ECO:0000256" key="1">
    <source>
        <dbReference type="RuleBase" id="RU361178"/>
    </source>
</evidence>
<dbReference type="Pfam" id="PF02171">
    <property type="entry name" value="Piwi"/>
    <property type="match status" value="1"/>
</dbReference>
<evidence type="ECO:0000313" key="8">
    <source>
        <dbReference type="WormBase" id="F56A6.1a"/>
    </source>
</evidence>
<keyword evidence="9" id="KW-1267">Proteomics identification</keyword>
<sequence length="887" mass="99565">MEKQLKAMSVSDKPAAPAAQKLGTAPLAAKKTRNEEWGTKVNIDTNIRKLTIKPNQPIYKYAVQVNYVFRKPDGTEATIEMSKSAKKGTEHDNDKTRCQNVYNEAIKRYDELKTGGPFFYDRQASLYTLTKLKNESISFVVTDKICKRQNFKEAQFVLKKVDQSFQSTSNDVIKTTNSCPANADKTLLEAMNIIVSGPAFENKNVITVGACVHYLIDPTGVDVAYKEYPEGQLYSGVGVSKSVKTLEGTDKKVPSLFMTTEMKTTLFHPDYAPLVELLQTFRGFSTTLKANSPAAQRIEKAFVGLDVVLNYGVHKGLGEDGVVMKIRRFHTSAKETCFEVEKSTREFTNVFDYFKKKYGITLKYPDLFTIEAKGKQGKIHFPAEVLLLCPNQTVTNDQMINNEQADMIKMSAAQPHIRKTTTDTIVRNVGLASNNIYGFIKVEDPVNLEGMVLPKPKIAFAGNRLADLANPKSRFPTDFNRAGQYYDAKELTKWELVFVQNEEVQGLAKQLADEMVNNGMKCSNPTMSFIIRGDLEPIFKKAKAAGTQLLFFVVKSRYNYHQQIKALEQKYDVLTQEIRAETAEKVFRQPQTRLNIINKTNMKLGGLNYAIGSEAFNKPNRLIVGFVTSQRVGGNPDYPISVGFAANMLKHHQKFAGGYVYVHRDRDVFGSIIKDTLLTIFKTCTEQRGRPDDILLYFNGVSEGQFSMINEEFSARVKEACMAFQKEGTPPFRPHITIIASSKAHNERLYKSDKGRIVNLEPGTVVDHTIVSNVYTEWYHASAVARQGTAKATKFTLIFTTKAGPQAEPLWHLEQLTNDLCYDHQIVFHPVGLPVPLYIADRYSQRGAMVLAANQGPIYNEGQIDLAATNSAYGYGEKKLFTTRFNA</sequence>
<dbReference type="InterPro" id="IPR012337">
    <property type="entry name" value="RNaseH-like_sf"/>
</dbReference>
<dbReference type="SUPFAM" id="SSF101690">
    <property type="entry name" value="PAZ domain"/>
    <property type="match status" value="1"/>
</dbReference>
<dbReference type="GeneID" id="171653"/>
<dbReference type="WormBase" id="F56A6.1a">
    <property type="protein sequence ID" value="CE25906"/>
    <property type="gene ID" value="WBGene00018921"/>
    <property type="gene designation" value="sago-2"/>
</dbReference>
<dbReference type="SMART" id="SM00949">
    <property type="entry name" value="PAZ"/>
    <property type="match status" value="1"/>
</dbReference>
<dbReference type="Bgee" id="WBGene00018921">
    <property type="expression patterns" value="Expressed in adult organism and 2 other cell types or tissues"/>
</dbReference>
<evidence type="ECO:0007829" key="9">
    <source>
        <dbReference type="PeptideAtlas" id="A0A0U1RML5"/>
    </source>
</evidence>
<dbReference type="STRING" id="6239.F56A6.1a.1"/>
<dbReference type="Gene3D" id="2.170.260.10">
    <property type="entry name" value="paz domain"/>
    <property type="match status" value="1"/>
</dbReference>
<dbReference type="SUPFAM" id="SSF53098">
    <property type="entry name" value="Ribonuclease H-like"/>
    <property type="match status" value="1"/>
</dbReference>
<feature type="domain" description="PAZ" evidence="4">
    <location>
        <begin position="273"/>
        <end position="390"/>
    </location>
</feature>
<dbReference type="CDD" id="cd02826">
    <property type="entry name" value="Piwi-like"/>
    <property type="match status" value="1"/>
</dbReference>
<dbReference type="GO" id="GO:0035194">
    <property type="term" value="P:regulatory ncRNA-mediated post-transcriptional gene silencing"/>
    <property type="evidence" value="ECO:0000318"/>
    <property type="project" value="GO_Central"/>
</dbReference>